<reference evidence="2" key="1">
    <citation type="submission" date="2016-06" db="EMBL/GenBank/DDBJ databases">
        <authorList>
            <person name="Varghese N."/>
            <person name="Submissions Spin"/>
        </authorList>
    </citation>
    <scope>NUCLEOTIDE SEQUENCE [LARGE SCALE GENOMIC DNA]</scope>
    <source>
        <strain evidence="2">DSM 43816</strain>
    </source>
</reference>
<gene>
    <name evidence="1" type="ORF">GA0070618_1123</name>
</gene>
<accession>A0A1C4VBZ3</accession>
<dbReference type="InParanoid" id="A0A1C4VBZ3"/>
<dbReference type="RefSeq" id="WP_088980679.1">
    <property type="nucleotide sequence ID" value="NZ_JBITFW010000019.1"/>
</dbReference>
<dbReference type="Proteomes" id="UP000198253">
    <property type="component" value="Chromosome I"/>
</dbReference>
<name>A0A1C4VBZ3_MICEC</name>
<dbReference type="EMBL" id="LT607413">
    <property type="protein sequence ID" value="SCE81416.1"/>
    <property type="molecule type" value="Genomic_DNA"/>
</dbReference>
<organism evidence="1 2">
    <name type="scientific">Micromonospora echinospora</name>
    <name type="common">Micromonospora purpurea</name>
    <dbReference type="NCBI Taxonomy" id="1877"/>
    <lineage>
        <taxon>Bacteria</taxon>
        <taxon>Bacillati</taxon>
        <taxon>Actinomycetota</taxon>
        <taxon>Actinomycetes</taxon>
        <taxon>Micromonosporales</taxon>
        <taxon>Micromonosporaceae</taxon>
        <taxon>Micromonospora</taxon>
    </lineage>
</organism>
<sequence>MSPFFAVFLVLLLGSTSYAAGRLHGQLSYRIGYRFGYRQGYFDGDRGAWNRRRREAQVALASALAVPSGPAVRAGVPVTRTGTTYTGSAFAAGGTTRGVAAEPHPRGRQPGVAVGVGRSTVTVGAGQSTVTVGGRYPTGTLAGRHG</sequence>
<dbReference type="OrthoDB" id="3404620at2"/>
<keyword evidence="2" id="KW-1185">Reference proteome</keyword>
<evidence type="ECO:0000313" key="2">
    <source>
        <dbReference type="Proteomes" id="UP000198253"/>
    </source>
</evidence>
<protein>
    <submittedName>
        <fullName evidence="1">Uncharacterized protein</fullName>
    </submittedName>
</protein>
<dbReference type="AlphaFoldDB" id="A0A1C4VBZ3"/>
<proteinExistence type="predicted"/>
<evidence type="ECO:0000313" key="1">
    <source>
        <dbReference type="EMBL" id="SCE81416.1"/>
    </source>
</evidence>